<comment type="pathway">
    <text evidence="2 8">Cofactor biosynthesis; 7,8-dihydroneopterin triphosphate biosynthesis; 7,8-dihydroneopterin triphosphate from GTP: step 1/1.</text>
</comment>
<sequence>MTATVATYPLKTGAGERPSRAEAEAAVATLLRWAGADPAREGLRDTPARVAKAYEEMFSGYATDTEALLTRTFEEVAGYDDIVLVKDIEFTSHCEHHMVPFLGRAHVAYLPAGRVLGLSKIARVVDAFSRRLQTQEALTQEIANLLQRVLAPRGVAVMMEAEHLCMSMRGVRKRGASTVTTSYLGLFREDRAERERFHALVSRP</sequence>
<dbReference type="EC" id="3.5.4.16" evidence="8"/>
<evidence type="ECO:0000256" key="3">
    <source>
        <dbReference type="ARBA" id="ARBA00008085"/>
    </source>
</evidence>
<comment type="subunit">
    <text evidence="8">Homopolymer.</text>
</comment>
<dbReference type="InterPro" id="IPR043133">
    <property type="entry name" value="GTP-CH-I_C/QueF"/>
</dbReference>
<dbReference type="RefSeq" id="WP_209736489.1">
    <property type="nucleotide sequence ID" value="NZ_CP072611.1"/>
</dbReference>
<dbReference type="PROSITE" id="PS00860">
    <property type="entry name" value="GTP_CYCLOHYDROL_1_2"/>
    <property type="match status" value="1"/>
</dbReference>
<evidence type="ECO:0000256" key="5">
    <source>
        <dbReference type="ARBA" id="ARBA00022563"/>
    </source>
</evidence>
<name>A0ABW5CR33_9HYPH</name>
<evidence type="ECO:0000313" key="11">
    <source>
        <dbReference type="Proteomes" id="UP001597371"/>
    </source>
</evidence>
<comment type="caution">
    <text evidence="10">The sequence shown here is derived from an EMBL/GenBank/DDBJ whole genome shotgun (WGS) entry which is preliminary data.</text>
</comment>
<dbReference type="InterPro" id="IPR020602">
    <property type="entry name" value="GTP_CycHdrlase_I_dom"/>
</dbReference>
<evidence type="ECO:0000256" key="6">
    <source>
        <dbReference type="ARBA" id="ARBA00022801"/>
    </source>
</evidence>
<evidence type="ECO:0000256" key="2">
    <source>
        <dbReference type="ARBA" id="ARBA00005080"/>
    </source>
</evidence>
<dbReference type="InterPro" id="IPR018234">
    <property type="entry name" value="GTP_CycHdrlase_I_CS"/>
</dbReference>
<keyword evidence="8" id="KW-0862">Zinc</keyword>
<comment type="catalytic activity">
    <reaction evidence="1 8">
        <text>GTP + H2O = 7,8-dihydroneopterin 3'-triphosphate + formate + H(+)</text>
        <dbReference type="Rhea" id="RHEA:17473"/>
        <dbReference type="ChEBI" id="CHEBI:15377"/>
        <dbReference type="ChEBI" id="CHEBI:15378"/>
        <dbReference type="ChEBI" id="CHEBI:15740"/>
        <dbReference type="ChEBI" id="CHEBI:37565"/>
        <dbReference type="ChEBI" id="CHEBI:58462"/>
        <dbReference type="EC" id="3.5.4.16"/>
    </reaction>
</comment>
<dbReference type="HAMAP" id="MF_00223">
    <property type="entry name" value="FolE"/>
    <property type="match status" value="1"/>
</dbReference>
<dbReference type="EMBL" id="JBHUIJ010000017">
    <property type="protein sequence ID" value="MFD2238472.1"/>
    <property type="molecule type" value="Genomic_DNA"/>
</dbReference>
<dbReference type="InterPro" id="IPR043134">
    <property type="entry name" value="GTP-CH-I_N"/>
</dbReference>
<feature type="binding site" evidence="8">
    <location>
        <position position="94"/>
    </location>
    <ligand>
        <name>Zn(2+)</name>
        <dbReference type="ChEBI" id="CHEBI:29105"/>
    </ligand>
</feature>
<keyword evidence="11" id="KW-1185">Reference proteome</keyword>
<gene>
    <name evidence="8 10" type="primary">folE</name>
    <name evidence="10" type="ORF">ACFSKQ_13535</name>
</gene>
<dbReference type="NCBIfam" id="NF006825">
    <property type="entry name" value="PRK09347.1-2"/>
    <property type="match status" value="1"/>
</dbReference>
<dbReference type="SUPFAM" id="SSF55620">
    <property type="entry name" value="Tetrahydrobiopterin biosynthesis enzymes-like"/>
    <property type="match status" value="1"/>
</dbReference>
<dbReference type="Gene3D" id="3.30.1130.10">
    <property type="match status" value="1"/>
</dbReference>
<keyword evidence="8" id="KW-0479">Metal-binding</keyword>
<evidence type="ECO:0000256" key="1">
    <source>
        <dbReference type="ARBA" id="ARBA00001052"/>
    </source>
</evidence>
<dbReference type="PANTHER" id="PTHR11109">
    <property type="entry name" value="GTP CYCLOHYDROLASE I"/>
    <property type="match status" value="1"/>
</dbReference>
<dbReference type="Proteomes" id="UP001597371">
    <property type="component" value="Unassembled WGS sequence"/>
</dbReference>
<feature type="binding site" evidence="8">
    <location>
        <position position="97"/>
    </location>
    <ligand>
        <name>Zn(2+)</name>
        <dbReference type="ChEBI" id="CHEBI:29105"/>
    </ligand>
</feature>
<evidence type="ECO:0000256" key="8">
    <source>
        <dbReference type="HAMAP-Rule" id="MF_00223"/>
    </source>
</evidence>
<keyword evidence="6 8" id="KW-0378">Hydrolase</keyword>
<comment type="similarity">
    <text evidence="3 8">Belongs to the GTP cyclohydrolase I family.</text>
</comment>
<evidence type="ECO:0000259" key="9">
    <source>
        <dbReference type="Pfam" id="PF01227"/>
    </source>
</evidence>
<keyword evidence="5 8" id="KW-0554">One-carbon metabolism</keyword>
<dbReference type="NCBIfam" id="TIGR00063">
    <property type="entry name" value="folE"/>
    <property type="match status" value="1"/>
</dbReference>
<dbReference type="PANTHER" id="PTHR11109:SF7">
    <property type="entry name" value="GTP CYCLOHYDROLASE 1"/>
    <property type="match status" value="1"/>
</dbReference>
<protein>
    <recommendedName>
        <fullName evidence="8">GTP cyclohydrolase 1</fullName>
        <ecNumber evidence="8">3.5.4.16</ecNumber>
    </recommendedName>
    <alternativeName>
        <fullName evidence="8">GTP cyclohydrolase I</fullName>
        <shortName evidence="8">GTP-CH-I</shortName>
    </alternativeName>
</protein>
<comment type="subunit">
    <text evidence="4">Toroid-shaped homodecamer, composed of two pentamers of five dimers.</text>
</comment>
<feature type="domain" description="GTP cyclohydrolase I" evidence="9">
    <location>
        <begin position="24"/>
        <end position="201"/>
    </location>
</feature>
<dbReference type="PROSITE" id="PS00859">
    <property type="entry name" value="GTP_CYCLOHYDROL_1_1"/>
    <property type="match status" value="1"/>
</dbReference>
<reference evidence="11" key="1">
    <citation type="journal article" date="2019" name="Int. J. Syst. Evol. Microbiol.">
        <title>The Global Catalogue of Microorganisms (GCM) 10K type strain sequencing project: providing services to taxonomists for standard genome sequencing and annotation.</title>
        <authorList>
            <consortium name="The Broad Institute Genomics Platform"/>
            <consortium name="The Broad Institute Genome Sequencing Center for Infectious Disease"/>
            <person name="Wu L."/>
            <person name="Ma J."/>
        </authorList>
    </citation>
    <scope>NUCLEOTIDE SEQUENCE [LARGE SCALE GENOMIC DNA]</scope>
    <source>
        <strain evidence="11">ZS-35-S2</strain>
    </source>
</reference>
<evidence type="ECO:0000313" key="10">
    <source>
        <dbReference type="EMBL" id="MFD2238472.1"/>
    </source>
</evidence>
<dbReference type="GO" id="GO:0003934">
    <property type="term" value="F:GTP cyclohydrolase I activity"/>
    <property type="evidence" value="ECO:0007669"/>
    <property type="project" value="UniProtKB-EC"/>
</dbReference>
<keyword evidence="7 8" id="KW-0342">GTP-binding</keyword>
<accession>A0ABW5CR33</accession>
<dbReference type="Gene3D" id="1.10.286.10">
    <property type="match status" value="1"/>
</dbReference>
<keyword evidence="8" id="KW-0547">Nucleotide-binding</keyword>
<dbReference type="NCBIfam" id="NF006826">
    <property type="entry name" value="PRK09347.1-3"/>
    <property type="match status" value="1"/>
</dbReference>
<evidence type="ECO:0000256" key="4">
    <source>
        <dbReference type="ARBA" id="ARBA00011857"/>
    </source>
</evidence>
<evidence type="ECO:0000256" key="7">
    <source>
        <dbReference type="ARBA" id="ARBA00023134"/>
    </source>
</evidence>
<dbReference type="InterPro" id="IPR001474">
    <property type="entry name" value="GTP_CycHdrlase_I"/>
</dbReference>
<organism evidence="10 11">
    <name type="scientific">Aureimonas populi</name>
    <dbReference type="NCBI Taxonomy" id="1701758"/>
    <lineage>
        <taxon>Bacteria</taxon>
        <taxon>Pseudomonadati</taxon>
        <taxon>Pseudomonadota</taxon>
        <taxon>Alphaproteobacteria</taxon>
        <taxon>Hyphomicrobiales</taxon>
        <taxon>Aurantimonadaceae</taxon>
        <taxon>Aureimonas</taxon>
    </lineage>
</organism>
<dbReference type="Pfam" id="PF01227">
    <property type="entry name" value="GTP_cyclohydroI"/>
    <property type="match status" value="1"/>
</dbReference>
<proteinExistence type="inferred from homology"/>
<feature type="binding site" evidence="8">
    <location>
        <position position="165"/>
    </location>
    <ligand>
        <name>Zn(2+)</name>
        <dbReference type="ChEBI" id="CHEBI:29105"/>
    </ligand>
</feature>